<evidence type="ECO:0000313" key="1">
    <source>
        <dbReference type="EMBL" id="EFG28678.2"/>
    </source>
</evidence>
<proteinExistence type="predicted"/>
<accession>D6LEU3</accession>
<dbReference type="Proteomes" id="UP000003964">
    <property type="component" value="Unassembled WGS sequence"/>
</dbReference>
<sequence>MHQKKFMKLIREKKKFGKNIRNIKIKRVFNSLLFFKISLAFYLKIKYILVLNMFYWGVNMLKLCDENKESIKFRFLGSNEIDARDLSKFLDATVTTFEKIVNNSEQDAFIKLNISAIEKGSFLIELVSLISKKLPKIFETIKNSKEIIGAFKEFLEIKEKLKDKNIEAKEDGLYYKDTKKIENYYYKPTMIKAKKEVDEALRNFAINLPRERELNVETSMGNFKIDEKVKESILEPLPKKENKKETVTNKYRREVIVKKTDLPCQSMWELITDKVIKATILDEDFKKLVIDNKIRKF</sequence>
<gene>
    <name evidence="1" type="ORF">HMPREF0400_00230</name>
</gene>
<keyword evidence="1" id="KW-0067">ATP-binding</keyword>
<protein>
    <submittedName>
        <fullName evidence="1">ABC transporter ATP-binding protein</fullName>
    </submittedName>
</protein>
<reference evidence="1 2" key="1">
    <citation type="submission" date="2010-03" db="EMBL/GenBank/DDBJ databases">
        <title>The Genome Sequence of Fusobacterium sp. 1_1_41FAA.</title>
        <authorList>
            <consortium name="The Broad Institute Genome Sequencing Platform"/>
            <person name="Ward D."/>
            <person name="Earl A."/>
            <person name="Feldgarden M."/>
            <person name="Gevers D."/>
            <person name="Young S.K."/>
            <person name="Zeng Q."/>
            <person name="Koehrsen M."/>
            <person name="Alvarado L."/>
            <person name="Berlin A."/>
            <person name="Borenstein D."/>
            <person name="Chapman S."/>
            <person name="Chen Z."/>
            <person name="Engels R."/>
            <person name="Freedman E."/>
            <person name="Gellesch M."/>
            <person name="Goldberg J."/>
            <person name="Griggs A."/>
            <person name="Gujja S."/>
            <person name="Heilman E."/>
            <person name="Heiman D."/>
            <person name="Hepburn T."/>
            <person name="Howarth C."/>
            <person name="Jen D."/>
            <person name="Larson L."/>
            <person name="Mehta T."/>
            <person name="Park D."/>
            <person name="Pearson M."/>
            <person name="Richards J."/>
            <person name="Roberts A."/>
            <person name="Saif S."/>
            <person name="Shea T."/>
            <person name="Shenoy N."/>
            <person name="Sisk P."/>
            <person name="Stolte C."/>
            <person name="Sykes S."/>
            <person name="Walk T."/>
            <person name="White J."/>
            <person name="Yandava C."/>
            <person name="Strauss J.C."/>
            <person name="Ambrose C.E."/>
            <person name="Allen-Vercoe E."/>
            <person name="Haas B."/>
            <person name="Henn M.R."/>
            <person name="Nusbaum C."/>
            <person name="Birren B."/>
        </authorList>
    </citation>
    <scope>NUCLEOTIDE SEQUENCE [LARGE SCALE GENOMIC DNA]</scope>
    <source>
        <strain evidence="1 2">1_1_41FAA</strain>
    </source>
</reference>
<dbReference type="GO" id="GO:0005524">
    <property type="term" value="F:ATP binding"/>
    <property type="evidence" value="ECO:0007669"/>
    <property type="project" value="UniProtKB-KW"/>
</dbReference>
<name>D6LEU3_9FUSO</name>
<dbReference type="AlphaFoldDB" id="D6LEU3"/>
<dbReference type="EMBL" id="GG770381">
    <property type="protein sequence ID" value="EFG28678.2"/>
    <property type="molecule type" value="Genomic_DNA"/>
</dbReference>
<keyword evidence="1" id="KW-0547">Nucleotide-binding</keyword>
<organism evidence="1 2">
    <name type="scientific">Fusobacterium periodonticum 1_1_41FAA</name>
    <dbReference type="NCBI Taxonomy" id="469621"/>
    <lineage>
        <taxon>Bacteria</taxon>
        <taxon>Fusobacteriati</taxon>
        <taxon>Fusobacteriota</taxon>
        <taxon>Fusobacteriia</taxon>
        <taxon>Fusobacteriales</taxon>
        <taxon>Fusobacteriaceae</taxon>
        <taxon>Fusobacterium</taxon>
    </lineage>
</organism>
<evidence type="ECO:0000313" key="2">
    <source>
        <dbReference type="Proteomes" id="UP000003964"/>
    </source>
</evidence>